<dbReference type="Proteomes" id="UP000011623">
    <property type="component" value="Unassembled WGS sequence"/>
</dbReference>
<accession>M0K2T6</accession>
<evidence type="ECO:0000313" key="3">
    <source>
        <dbReference type="Proteomes" id="UP000011623"/>
    </source>
</evidence>
<reference evidence="2 3" key="1">
    <citation type="journal article" date="2014" name="PLoS Genet.">
        <title>Phylogenetically driven sequencing of extremely halophilic archaea reveals strategies for static and dynamic osmo-response.</title>
        <authorList>
            <person name="Becker E.A."/>
            <person name="Seitzer P.M."/>
            <person name="Tritt A."/>
            <person name="Larsen D."/>
            <person name="Krusor M."/>
            <person name="Yao A.I."/>
            <person name="Wu D."/>
            <person name="Madern D."/>
            <person name="Eisen J.A."/>
            <person name="Darling A.E."/>
            <person name="Facciotti M.T."/>
        </authorList>
    </citation>
    <scope>NUCLEOTIDE SEQUENCE [LARGE SCALE GENOMIC DNA]</scope>
    <source>
        <strain evidence="2 3">JCM 13557</strain>
    </source>
</reference>
<proteinExistence type="predicted"/>
<evidence type="ECO:0000313" key="2">
    <source>
        <dbReference type="EMBL" id="EMA14180.1"/>
    </source>
</evidence>
<sequence length="160" mass="17389">MKGVLSPATPVVESATTAEVSEVGDSDRDNYDTVVYTSPERSQVNVRVSYKEDTKASQNVELTPRERVKGYRATVEPPEFTLDNVPHYLWGIAKHLGAKSFVTFPIVFLLTLLSVNPLGASASAILIGGLVLAELWLGFELLVNHDNEMAEKIETKVGGG</sequence>
<dbReference type="AlphaFoldDB" id="M0K2T6"/>
<keyword evidence="3" id="KW-1185">Reference proteome</keyword>
<organism evidence="2 3">
    <name type="scientific">Haloarcula amylolytica JCM 13557</name>
    <dbReference type="NCBI Taxonomy" id="1227452"/>
    <lineage>
        <taxon>Archaea</taxon>
        <taxon>Methanobacteriati</taxon>
        <taxon>Methanobacteriota</taxon>
        <taxon>Stenosarchaea group</taxon>
        <taxon>Halobacteria</taxon>
        <taxon>Halobacteriales</taxon>
        <taxon>Haloarculaceae</taxon>
        <taxon>Haloarcula</taxon>
    </lineage>
</organism>
<protein>
    <submittedName>
        <fullName evidence="2">Uncharacterized protein</fullName>
    </submittedName>
</protein>
<name>M0K2T6_9EURY</name>
<dbReference type="EMBL" id="AOLW01000066">
    <property type="protein sequence ID" value="EMA14180.1"/>
    <property type="molecule type" value="Genomic_DNA"/>
</dbReference>
<gene>
    <name evidence="2" type="ORF">C442_20421</name>
</gene>
<evidence type="ECO:0000256" key="1">
    <source>
        <dbReference type="SAM" id="MobiDB-lite"/>
    </source>
</evidence>
<feature type="region of interest" description="Disordered" evidence="1">
    <location>
        <begin position="1"/>
        <end position="31"/>
    </location>
</feature>
<comment type="caution">
    <text evidence="2">The sequence shown here is derived from an EMBL/GenBank/DDBJ whole genome shotgun (WGS) entry which is preliminary data.</text>
</comment>